<evidence type="ECO:0000313" key="2">
    <source>
        <dbReference type="EMBL" id="AFV90829.1"/>
    </source>
</evidence>
<name>K7RS27_ACIA4</name>
<organism evidence="2 3">
    <name type="scientific">Acidipropionibacterium acidipropionici (strain ATCC 4875 / DSM 20272 / JCM 6432 / NBRC 12425 / NCIMB 8070 / 4)</name>
    <name type="common">Propionibacterium acidipropionici</name>
    <dbReference type="NCBI Taxonomy" id="1171373"/>
    <lineage>
        <taxon>Bacteria</taxon>
        <taxon>Bacillati</taxon>
        <taxon>Actinomycetota</taxon>
        <taxon>Actinomycetes</taxon>
        <taxon>Propionibacteriales</taxon>
        <taxon>Propionibacteriaceae</taxon>
        <taxon>Acidipropionibacterium</taxon>
    </lineage>
</organism>
<dbReference type="HOGENOM" id="CLU_3237996_0_0_11"/>
<dbReference type="AlphaFoldDB" id="K7RS27"/>
<gene>
    <name evidence="2" type="ordered locus">PACID_30660</name>
</gene>
<protein>
    <submittedName>
        <fullName evidence="2">Uncharacterized protein</fullName>
    </submittedName>
</protein>
<sequence>MVRATRVLREVGESSSRGAVQVTRPPANILVIPGSGVMGPPMG</sequence>
<evidence type="ECO:0000313" key="3">
    <source>
        <dbReference type="Proteomes" id="UP000000214"/>
    </source>
</evidence>
<feature type="region of interest" description="Disordered" evidence="1">
    <location>
        <begin position="1"/>
        <end position="20"/>
    </location>
</feature>
<proteinExistence type="predicted"/>
<evidence type="ECO:0000256" key="1">
    <source>
        <dbReference type="SAM" id="MobiDB-lite"/>
    </source>
</evidence>
<dbReference type="Proteomes" id="UP000000214">
    <property type="component" value="Chromosome"/>
</dbReference>
<accession>K7RS27</accession>
<dbReference type="KEGG" id="pbo:PACID_30660"/>
<dbReference type="STRING" id="1171373.PACID_30660"/>
<dbReference type="EMBL" id="CP003493">
    <property type="protein sequence ID" value="AFV90829.1"/>
    <property type="molecule type" value="Genomic_DNA"/>
</dbReference>
<reference evidence="2 3" key="1">
    <citation type="journal article" date="2012" name="BMC Genomics">
        <title>The genome sequence of Propionibacterium acidipropionici provides insights into its biotechnological and industrial potential.</title>
        <authorList>
            <person name="Parizzi L.P."/>
            <person name="Grassi M.C."/>
            <person name="Llerena L.A."/>
            <person name="Carazzolle M.F."/>
            <person name="Queiroz V.L."/>
            <person name="Lunardi I."/>
            <person name="Zeidler A.F."/>
            <person name="Teixeira P.J."/>
            <person name="Mieczkowski P."/>
            <person name="Rincones J."/>
            <person name="Pereira G.A."/>
        </authorList>
    </citation>
    <scope>NUCLEOTIDE SEQUENCE [LARGE SCALE GENOMIC DNA]</scope>
    <source>
        <strain evidence="3">ATCC 4875 / DSM 20272 / JCM 6432 / NBRC 12425 / NCIMB 8070</strain>
    </source>
</reference>